<keyword evidence="7" id="KW-0418">Kinase</keyword>
<dbReference type="SUPFAM" id="SSF55785">
    <property type="entry name" value="PYP-like sensor domain (PAS domain)"/>
    <property type="match status" value="2"/>
</dbReference>
<dbReference type="InterPro" id="IPR029016">
    <property type="entry name" value="GAF-like_dom_sf"/>
</dbReference>
<dbReference type="PANTHER" id="PTHR43047:SF63">
    <property type="entry name" value="HISTIDINE KINASE"/>
    <property type="match status" value="1"/>
</dbReference>
<evidence type="ECO:0000259" key="13">
    <source>
        <dbReference type="PROSITE" id="PS50109"/>
    </source>
</evidence>
<dbReference type="AlphaFoldDB" id="A0AA49JTA7"/>
<dbReference type="EC" id="2.7.13.3" evidence="3"/>
<dbReference type="NCBIfam" id="TIGR00229">
    <property type="entry name" value="sensory_box"/>
    <property type="match status" value="1"/>
</dbReference>
<dbReference type="GO" id="GO:0005524">
    <property type="term" value="F:ATP binding"/>
    <property type="evidence" value="ECO:0007669"/>
    <property type="project" value="UniProtKB-KW"/>
</dbReference>
<dbReference type="EMBL" id="CP130612">
    <property type="protein sequence ID" value="WKW11541.1"/>
    <property type="molecule type" value="Genomic_DNA"/>
</dbReference>
<dbReference type="InterPro" id="IPR036097">
    <property type="entry name" value="HisK_dim/P_sf"/>
</dbReference>
<feature type="domain" description="PAS" evidence="14">
    <location>
        <begin position="386"/>
        <end position="427"/>
    </location>
</feature>
<dbReference type="Pfam" id="PF08448">
    <property type="entry name" value="PAS_4"/>
    <property type="match status" value="1"/>
</dbReference>
<dbReference type="InterPro" id="IPR036890">
    <property type="entry name" value="HATPase_C_sf"/>
</dbReference>
<dbReference type="SMART" id="SM00091">
    <property type="entry name" value="PAS"/>
    <property type="match status" value="2"/>
</dbReference>
<keyword evidence="6" id="KW-0547">Nucleotide-binding</keyword>
<dbReference type="FunFam" id="3.30.565.10:FF:000010">
    <property type="entry name" value="Sensor histidine kinase RcsC"/>
    <property type="match status" value="1"/>
</dbReference>
<evidence type="ECO:0000259" key="14">
    <source>
        <dbReference type="PROSITE" id="PS50112"/>
    </source>
</evidence>
<dbReference type="GO" id="GO:0005886">
    <property type="term" value="C:plasma membrane"/>
    <property type="evidence" value="ECO:0007669"/>
    <property type="project" value="TreeGrafter"/>
</dbReference>
<dbReference type="SMART" id="SM00387">
    <property type="entry name" value="HATPase_c"/>
    <property type="match status" value="1"/>
</dbReference>
<keyword evidence="9" id="KW-0902">Two-component regulatory system</keyword>
<feature type="transmembrane region" description="Helical" evidence="12">
    <location>
        <begin position="47"/>
        <end position="70"/>
    </location>
</feature>
<proteinExistence type="predicted"/>
<dbReference type="InterPro" id="IPR000700">
    <property type="entry name" value="PAS-assoc_C"/>
</dbReference>
<name>A0AA49JTA7_9BACT</name>
<comment type="subcellular location">
    <subcellularLocation>
        <location evidence="2">Membrane</location>
    </subcellularLocation>
</comment>
<dbReference type="SMART" id="SM00388">
    <property type="entry name" value="HisKA"/>
    <property type="match status" value="1"/>
</dbReference>
<evidence type="ECO:0000259" key="15">
    <source>
        <dbReference type="PROSITE" id="PS50113"/>
    </source>
</evidence>
<feature type="domain" description="Histidine kinase" evidence="13">
    <location>
        <begin position="555"/>
        <end position="784"/>
    </location>
</feature>
<feature type="transmembrane region" description="Helical" evidence="12">
    <location>
        <begin position="20"/>
        <end position="41"/>
    </location>
</feature>
<dbReference type="Gene3D" id="3.30.450.40">
    <property type="match status" value="1"/>
</dbReference>
<dbReference type="CDD" id="cd16922">
    <property type="entry name" value="HATPase_EvgS-ArcB-TorS-like"/>
    <property type="match status" value="1"/>
</dbReference>
<evidence type="ECO:0000256" key="11">
    <source>
        <dbReference type="ARBA" id="ARBA00023306"/>
    </source>
</evidence>
<evidence type="ECO:0000256" key="3">
    <source>
        <dbReference type="ARBA" id="ARBA00012438"/>
    </source>
</evidence>
<evidence type="ECO:0000313" key="17">
    <source>
        <dbReference type="EMBL" id="WKW14451.1"/>
    </source>
</evidence>
<sequence length="786" mass="87610">MSSRRTLADRLQRPLQTVTLSYAVFAALWIYFSDALLGQLVRDPAQLVALSVYKGLAFVAVTSALLWLLMRRLIGTVVSREAAERQRHDQLVAGQQRILEGVAHGSALRTSLEEIVRFIEGQAPGMQCSVLLLNVDGKTVRHGAGPSLPPEYMEAIDGSPIGPMAGSCGTAAFTREPVYVEDIATDPRWAAYKDLALPHGLRASWSTPIFDAEGRVLGTFAMYYRRVALPTPDHRRLIDVATQLASIAISRARTEQALHESENRFVAFMEAAPAIAWVTDEQGRHLWMNRAWSAAFGLDRERFIGHRAEELVPADVAARIRATDVEVMRSDAPVHIPEDRTEYGGQPRWWNTVKFPFRNSVGERYLGGVAIDITPRKRMEQELAALRTRLEVVVENLKEGLIITDPDASFVHWNPAALRLIGFDDPDEGRERQAEFSQLFDVATTDGITLPAEQWPLARVRRGEVLNDFEVRVRRRGGPGERRLSYSGRCVTLENGACLAFVTMTDVTQRRRQEQELRDLNVGLEARVETRTRELRDAVLRAESADRIKSAFLATMSHELRTPLNSIIGFTGILLQQLAGPLNDEQRRQLDMVRNSARHLLALINDVLDISKIEAGQLEVRSETFALPPVLEHLMATLRPQADRKGLTLRLDAAEAPLTMDSDRRRVEQVLLNLLSNAVKFTERGQVTLRADTLADYRREPGGPAVPALRVLVRDTGIGIAERDLAALFEPFRQVDSGLSRQHEGTGLGLSICQRLCELLQGEIRVVSEVGVGSTFTVVLPLRLDS</sequence>
<dbReference type="PANTHER" id="PTHR43047">
    <property type="entry name" value="TWO-COMPONENT HISTIDINE PROTEIN KINASE"/>
    <property type="match status" value="1"/>
</dbReference>
<feature type="domain" description="PAC" evidence="15">
    <location>
        <begin position="330"/>
        <end position="385"/>
    </location>
</feature>
<evidence type="ECO:0000313" key="18">
    <source>
        <dbReference type="Proteomes" id="UP001229955"/>
    </source>
</evidence>
<dbReference type="InterPro" id="IPR003594">
    <property type="entry name" value="HATPase_dom"/>
</dbReference>
<dbReference type="Pfam" id="PF13185">
    <property type="entry name" value="GAF_2"/>
    <property type="match status" value="1"/>
</dbReference>
<dbReference type="InterPro" id="IPR004358">
    <property type="entry name" value="Sig_transdc_His_kin-like_C"/>
</dbReference>
<feature type="domain" description="PAS" evidence="14">
    <location>
        <begin position="261"/>
        <end position="331"/>
    </location>
</feature>
<keyword evidence="18" id="KW-1185">Reference proteome</keyword>
<dbReference type="Gene3D" id="3.30.450.20">
    <property type="entry name" value="PAS domain"/>
    <property type="match status" value="2"/>
</dbReference>
<dbReference type="GO" id="GO:0000155">
    <property type="term" value="F:phosphorelay sensor kinase activity"/>
    <property type="evidence" value="ECO:0007669"/>
    <property type="project" value="InterPro"/>
</dbReference>
<dbReference type="Pfam" id="PF00512">
    <property type="entry name" value="HisKA"/>
    <property type="match status" value="1"/>
</dbReference>
<evidence type="ECO:0000256" key="6">
    <source>
        <dbReference type="ARBA" id="ARBA00022741"/>
    </source>
</evidence>
<dbReference type="PROSITE" id="PS50112">
    <property type="entry name" value="PAS"/>
    <property type="match status" value="2"/>
</dbReference>
<dbReference type="InterPro" id="IPR003661">
    <property type="entry name" value="HisK_dim/P_dom"/>
</dbReference>
<evidence type="ECO:0000256" key="10">
    <source>
        <dbReference type="ARBA" id="ARBA00023136"/>
    </source>
</evidence>
<dbReference type="Pfam" id="PF13188">
    <property type="entry name" value="PAS_8"/>
    <property type="match status" value="1"/>
</dbReference>
<keyword evidence="10 12" id="KW-0472">Membrane</keyword>
<keyword evidence="11" id="KW-0131">Cell cycle</keyword>
<reference evidence="16" key="1">
    <citation type="submission" date="2023-07" db="EMBL/GenBank/DDBJ databases">
        <authorList>
            <person name="Haufschild T."/>
            <person name="Kallscheuer N."/>
            <person name="Hammer J."/>
            <person name="Kohn T."/>
            <person name="Kabuu M."/>
            <person name="Jogler M."/>
            <person name="Wohfarth N."/>
            <person name="Heuer A."/>
            <person name="Rohde M."/>
            <person name="van Teeseling M.C.F."/>
            <person name="Jogler C."/>
        </authorList>
    </citation>
    <scope>NUCLEOTIDE SEQUENCE</scope>
    <source>
        <strain evidence="16">Strain 138</strain>
        <strain evidence="17">Strain 318</strain>
    </source>
</reference>
<dbReference type="Proteomes" id="UP001229955">
    <property type="component" value="Chromosome"/>
</dbReference>
<evidence type="ECO:0000256" key="1">
    <source>
        <dbReference type="ARBA" id="ARBA00000085"/>
    </source>
</evidence>
<evidence type="ECO:0000313" key="16">
    <source>
        <dbReference type="EMBL" id="WKW11541.1"/>
    </source>
</evidence>
<dbReference type="EMBL" id="CP130613">
    <property type="protein sequence ID" value="WKW14451.1"/>
    <property type="molecule type" value="Genomic_DNA"/>
</dbReference>
<dbReference type="InterPro" id="IPR000014">
    <property type="entry name" value="PAS"/>
</dbReference>
<dbReference type="PRINTS" id="PR00344">
    <property type="entry name" value="BCTRLSENSOR"/>
</dbReference>
<keyword evidence="4" id="KW-0597">Phosphoprotein</keyword>
<dbReference type="FunFam" id="1.10.287.130:FF:000038">
    <property type="entry name" value="Sensory transduction histidine kinase"/>
    <property type="match status" value="1"/>
</dbReference>
<dbReference type="InterPro" id="IPR013656">
    <property type="entry name" value="PAS_4"/>
</dbReference>
<evidence type="ECO:0000256" key="7">
    <source>
        <dbReference type="ARBA" id="ARBA00022777"/>
    </source>
</evidence>
<evidence type="ECO:0000256" key="4">
    <source>
        <dbReference type="ARBA" id="ARBA00022553"/>
    </source>
</evidence>
<evidence type="ECO:0000256" key="8">
    <source>
        <dbReference type="ARBA" id="ARBA00022840"/>
    </source>
</evidence>
<dbReference type="SUPFAM" id="SSF55781">
    <property type="entry name" value="GAF domain-like"/>
    <property type="match status" value="1"/>
</dbReference>
<dbReference type="Gene3D" id="3.30.565.10">
    <property type="entry name" value="Histidine kinase-like ATPase, C-terminal domain"/>
    <property type="match status" value="1"/>
</dbReference>
<dbReference type="PROSITE" id="PS50109">
    <property type="entry name" value="HIS_KIN"/>
    <property type="match status" value="1"/>
</dbReference>
<protein>
    <recommendedName>
        <fullName evidence="3">histidine kinase</fullName>
        <ecNumber evidence="3">2.7.13.3</ecNumber>
    </recommendedName>
</protein>
<dbReference type="RefSeq" id="WP_367887240.1">
    <property type="nucleotide sequence ID" value="NZ_CP130612.1"/>
</dbReference>
<dbReference type="InterPro" id="IPR003018">
    <property type="entry name" value="GAF"/>
</dbReference>
<dbReference type="Gene3D" id="1.10.287.130">
    <property type="match status" value="1"/>
</dbReference>
<dbReference type="InterPro" id="IPR035965">
    <property type="entry name" value="PAS-like_dom_sf"/>
</dbReference>
<accession>A0AA49JTA7</accession>
<evidence type="ECO:0000256" key="9">
    <source>
        <dbReference type="ARBA" id="ARBA00023012"/>
    </source>
</evidence>
<dbReference type="KEGG" id="pspc:Strain318_000796"/>
<evidence type="ECO:0000256" key="5">
    <source>
        <dbReference type="ARBA" id="ARBA00022679"/>
    </source>
</evidence>
<dbReference type="CDD" id="cd00130">
    <property type="entry name" value="PAS"/>
    <property type="match status" value="1"/>
</dbReference>
<accession>A0AA49JYT9</accession>
<keyword evidence="12" id="KW-1133">Transmembrane helix</keyword>
<dbReference type="SMART" id="SM00065">
    <property type="entry name" value="GAF"/>
    <property type="match status" value="1"/>
</dbReference>
<keyword evidence="5" id="KW-0808">Transferase</keyword>
<dbReference type="CDD" id="cd00082">
    <property type="entry name" value="HisKA"/>
    <property type="match status" value="1"/>
</dbReference>
<dbReference type="GO" id="GO:0009927">
    <property type="term" value="F:histidine phosphotransfer kinase activity"/>
    <property type="evidence" value="ECO:0007669"/>
    <property type="project" value="TreeGrafter"/>
</dbReference>
<keyword evidence="12" id="KW-0812">Transmembrane</keyword>
<evidence type="ECO:0000256" key="2">
    <source>
        <dbReference type="ARBA" id="ARBA00004370"/>
    </source>
</evidence>
<comment type="catalytic activity">
    <reaction evidence="1">
        <text>ATP + protein L-histidine = ADP + protein N-phospho-L-histidine.</text>
        <dbReference type="EC" id="2.7.13.3"/>
    </reaction>
</comment>
<keyword evidence="8" id="KW-0067">ATP-binding</keyword>
<evidence type="ECO:0000256" key="12">
    <source>
        <dbReference type="SAM" id="Phobius"/>
    </source>
</evidence>
<gene>
    <name evidence="16" type="ORF">Strain138_000796</name>
    <name evidence="17" type="ORF">Strain318_000796</name>
</gene>
<organism evidence="16">
    <name type="scientific">Pseudogemmatithrix spongiicola</name>
    <dbReference type="NCBI Taxonomy" id="3062599"/>
    <lineage>
        <taxon>Bacteria</taxon>
        <taxon>Pseudomonadati</taxon>
        <taxon>Gemmatimonadota</taxon>
        <taxon>Gemmatimonadia</taxon>
        <taxon>Gemmatimonadales</taxon>
        <taxon>Gemmatimonadaceae</taxon>
        <taxon>Pseudogemmatithrix</taxon>
    </lineage>
</organism>
<dbReference type="InterPro" id="IPR005467">
    <property type="entry name" value="His_kinase_dom"/>
</dbReference>
<dbReference type="PROSITE" id="PS50113">
    <property type="entry name" value="PAC"/>
    <property type="match status" value="1"/>
</dbReference>
<dbReference type="SUPFAM" id="SSF55874">
    <property type="entry name" value="ATPase domain of HSP90 chaperone/DNA topoisomerase II/histidine kinase"/>
    <property type="match status" value="1"/>
</dbReference>
<dbReference type="Pfam" id="PF02518">
    <property type="entry name" value="HATPase_c"/>
    <property type="match status" value="1"/>
</dbReference>
<dbReference type="SUPFAM" id="SSF47384">
    <property type="entry name" value="Homodimeric domain of signal transducing histidine kinase"/>
    <property type="match status" value="1"/>
</dbReference>